<dbReference type="CDD" id="cd00555">
    <property type="entry name" value="Maf"/>
    <property type="match status" value="1"/>
</dbReference>
<keyword evidence="3" id="KW-0546">Nucleotide metabolism</keyword>
<comment type="catalytic activity">
    <reaction evidence="3">
        <text>a ribonucleoside 5'-triphosphate + H2O = a ribonucleoside 5'-phosphate + diphosphate + H(+)</text>
        <dbReference type="Rhea" id="RHEA:23996"/>
        <dbReference type="ChEBI" id="CHEBI:15377"/>
        <dbReference type="ChEBI" id="CHEBI:15378"/>
        <dbReference type="ChEBI" id="CHEBI:33019"/>
        <dbReference type="ChEBI" id="CHEBI:58043"/>
        <dbReference type="ChEBI" id="CHEBI:61557"/>
        <dbReference type="EC" id="3.6.1.9"/>
    </reaction>
</comment>
<keyword evidence="2 3" id="KW-0378">Hydrolase</keyword>
<dbReference type="Gene3D" id="3.90.950.10">
    <property type="match status" value="1"/>
</dbReference>
<dbReference type="Pfam" id="PF02545">
    <property type="entry name" value="Maf"/>
    <property type="match status" value="1"/>
</dbReference>
<dbReference type="PATRIC" id="fig|883067.3.peg.1542"/>
<dbReference type="HOGENOM" id="CLU_040416_1_2_11"/>
<evidence type="ECO:0000313" key="6">
    <source>
        <dbReference type="EMBL" id="EPD26293.1"/>
    </source>
</evidence>
<dbReference type="PANTHER" id="PTHR43213">
    <property type="entry name" value="BIFUNCTIONAL DTTP/UTP PYROPHOSPHATASE/METHYLTRANSFERASE PROTEIN-RELATED"/>
    <property type="match status" value="1"/>
</dbReference>
<comment type="catalytic activity">
    <reaction evidence="3">
        <text>a 2'-deoxyribonucleoside 5'-triphosphate + H2O = a 2'-deoxyribonucleoside 5'-phosphate + diphosphate + H(+)</text>
        <dbReference type="Rhea" id="RHEA:44644"/>
        <dbReference type="ChEBI" id="CHEBI:15377"/>
        <dbReference type="ChEBI" id="CHEBI:15378"/>
        <dbReference type="ChEBI" id="CHEBI:33019"/>
        <dbReference type="ChEBI" id="CHEBI:61560"/>
        <dbReference type="ChEBI" id="CHEBI:65317"/>
        <dbReference type="EC" id="3.6.1.9"/>
    </reaction>
</comment>
<dbReference type="Proteomes" id="UP000014393">
    <property type="component" value="Unassembled WGS sequence"/>
</dbReference>
<dbReference type="eggNOG" id="COG0424">
    <property type="taxonomic scope" value="Bacteria"/>
</dbReference>
<protein>
    <recommendedName>
        <fullName evidence="3">Nucleoside triphosphate pyrophosphatase</fullName>
        <ecNumber evidence="3">3.6.1.9</ecNumber>
    </recommendedName>
    <alternativeName>
        <fullName evidence="3">Nucleotide pyrophosphatase</fullName>
        <shortName evidence="3">Nucleotide PPase</shortName>
    </alternativeName>
</protein>
<gene>
    <name evidence="6" type="ORF">HMPREF9237_01572</name>
</gene>
<dbReference type="EMBL" id="AGWM01000012">
    <property type="protein sequence ID" value="EPD26293.1"/>
    <property type="molecule type" value="Genomic_DNA"/>
</dbReference>
<dbReference type="PANTHER" id="PTHR43213:SF5">
    <property type="entry name" value="BIFUNCTIONAL DTTP_UTP PYROPHOSPHATASE_METHYLTRANSFERASE PROTEIN-RELATED"/>
    <property type="match status" value="1"/>
</dbReference>
<dbReference type="EC" id="3.6.1.9" evidence="3"/>
<proteinExistence type="inferred from homology"/>
<keyword evidence="3" id="KW-0963">Cytoplasm</keyword>
<evidence type="ECO:0000256" key="1">
    <source>
        <dbReference type="ARBA" id="ARBA00001968"/>
    </source>
</evidence>
<evidence type="ECO:0000259" key="5">
    <source>
        <dbReference type="PROSITE" id="PS51462"/>
    </source>
</evidence>
<keyword evidence="7" id="KW-1185">Reference proteome</keyword>
<dbReference type="AlphaFoldDB" id="S2VFV4"/>
<comment type="caution">
    <text evidence="3">Lacks conserved residue(s) required for the propagation of feature annotation.</text>
</comment>
<evidence type="ECO:0000256" key="2">
    <source>
        <dbReference type="ARBA" id="ARBA00022801"/>
    </source>
</evidence>
<comment type="similarity">
    <text evidence="3">Belongs to the Maf family.</text>
</comment>
<dbReference type="Gene3D" id="3.90.79.10">
    <property type="entry name" value="Nucleoside Triphosphate Pyrophosphohydrolase"/>
    <property type="match status" value="1"/>
</dbReference>
<dbReference type="CDD" id="cd18877">
    <property type="entry name" value="NUDIX_Hydrolase"/>
    <property type="match status" value="1"/>
</dbReference>
<dbReference type="GO" id="GO:0047429">
    <property type="term" value="F:nucleoside triphosphate diphosphatase activity"/>
    <property type="evidence" value="ECO:0007669"/>
    <property type="project" value="UniProtKB-EC"/>
</dbReference>
<accession>S2VFV4</accession>
<comment type="caution">
    <text evidence="6">The sequence shown here is derived from an EMBL/GenBank/DDBJ whole genome shotgun (WGS) entry which is preliminary data.</text>
</comment>
<dbReference type="InterPro" id="IPR003697">
    <property type="entry name" value="Maf-like"/>
</dbReference>
<dbReference type="NCBIfam" id="TIGR00172">
    <property type="entry name" value="maf"/>
    <property type="match status" value="1"/>
</dbReference>
<dbReference type="STRING" id="59505.FB03_04340"/>
<dbReference type="GO" id="GO:0005737">
    <property type="term" value="C:cytoplasm"/>
    <property type="evidence" value="ECO:0007669"/>
    <property type="project" value="UniProtKB-SubCell"/>
</dbReference>
<comment type="subcellular location">
    <subcellularLocation>
        <location evidence="3">Cytoplasm</location>
    </subcellularLocation>
</comment>
<name>S2VFV4_9ACTO</name>
<dbReference type="InterPro" id="IPR000086">
    <property type="entry name" value="NUDIX_hydrolase_dom"/>
</dbReference>
<dbReference type="GO" id="GO:0009117">
    <property type="term" value="P:nucleotide metabolic process"/>
    <property type="evidence" value="ECO:0007669"/>
    <property type="project" value="UniProtKB-KW"/>
</dbReference>
<feature type="domain" description="Nudix hydrolase" evidence="5">
    <location>
        <begin position="284"/>
        <end position="417"/>
    </location>
</feature>
<organism evidence="6 7">
    <name type="scientific">Actinotignum schaalii FB123-CNA-2</name>
    <dbReference type="NCBI Taxonomy" id="883067"/>
    <lineage>
        <taxon>Bacteria</taxon>
        <taxon>Bacillati</taxon>
        <taxon>Actinomycetota</taxon>
        <taxon>Actinomycetes</taxon>
        <taxon>Actinomycetales</taxon>
        <taxon>Actinomycetaceae</taxon>
        <taxon>Actinotignum</taxon>
    </lineage>
</organism>
<dbReference type="SUPFAM" id="SSF52972">
    <property type="entry name" value="ITPase-like"/>
    <property type="match status" value="1"/>
</dbReference>
<dbReference type="SUPFAM" id="SSF55811">
    <property type="entry name" value="Nudix"/>
    <property type="match status" value="1"/>
</dbReference>
<dbReference type="InterPro" id="IPR015797">
    <property type="entry name" value="NUDIX_hydrolase-like_dom_sf"/>
</dbReference>
<sequence length="427" mass="45055">MPMTHNGGSAAHTPAAGHTPAGHTSAGHTPATHTPALPSLTLALASQSPARLATLRAAGVEPLVQVSHVDEDALLARVHGGPSQGVLALAAAKARDVAATPGPAQGADFVVGCDSMFEFEGEVYGKPHSPGVARERLARMSGNSGILHTGHCLVHVPSGRSLAGISRATVTFARLSAAEIEAYIATGEPLEVAGSFTADGLGGPFIDRLEGDYHGVVGISLPLLRSLVEHLGLSFTQFWAKPARPALGVLPEAAQRFLADSHHGTVHHGADGFLLCGCGKRHWGMNGAAGIAAFRRHAGHIQILLQHRSPWSHGGATWAFPGGAREWDEEPWDGALREFTEETALAPTDLRRGGELTTMHVDWSYTSFVARCRDGIEAVADGESMELRWVNVEDVTSYPLLPSFAATWPQVRELARTTLDWSDGASN</sequence>
<feature type="active site" description="Proton acceptor" evidence="3">
    <location>
        <position position="114"/>
    </location>
</feature>
<feature type="compositionally biased region" description="Low complexity" evidence="4">
    <location>
        <begin position="10"/>
        <end position="35"/>
    </location>
</feature>
<reference evidence="6 7" key="1">
    <citation type="submission" date="2013-05" db="EMBL/GenBank/DDBJ databases">
        <title>The Genome Sequence of Actinobaculum schaalii FB123-CNA2.</title>
        <authorList>
            <consortium name="The Broad Institute Genomics Platform"/>
            <person name="Earl A."/>
            <person name="Ward D."/>
            <person name="Feldgarden M."/>
            <person name="Gevers D."/>
            <person name="Saerens B."/>
            <person name="Vaneechoutte M."/>
            <person name="Walker B."/>
            <person name="Young S."/>
            <person name="Zeng Q."/>
            <person name="Gargeya S."/>
            <person name="Fitzgerald M."/>
            <person name="Haas B."/>
            <person name="Abouelleil A."/>
            <person name="Allen A.W."/>
            <person name="Alvarado L."/>
            <person name="Arachchi H.M."/>
            <person name="Berlin A.M."/>
            <person name="Chapman S.B."/>
            <person name="Gainer-Dewar J."/>
            <person name="Goldberg J."/>
            <person name="Griggs A."/>
            <person name="Gujja S."/>
            <person name="Hansen M."/>
            <person name="Howarth C."/>
            <person name="Imamovic A."/>
            <person name="Ireland A."/>
            <person name="Larimer J."/>
            <person name="McCowan C."/>
            <person name="Murphy C."/>
            <person name="Pearson M."/>
            <person name="Poon T.W."/>
            <person name="Priest M."/>
            <person name="Roberts A."/>
            <person name="Saif S."/>
            <person name="Shea T."/>
            <person name="Sisk P."/>
            <person name="Sykes S."/>
            <person name="Wortman J."/>
            <person name="Nusbaum C."/>
            <person name="Birren B."/>
        </authorList>
    </citation>
    <scope>NUCLEOTIDE SEQUENCE [LARGE SCALE GENOMIC DNA]</scope>
    <source>
        <strain evidence="6 7">FB123-CNA-2</strain>
    </source>
</reference>
<feature type="region of interest" description="Disordered" evidence="4">
    <location>
        <begin position="1"/>
        <end position="35"/>
    </location>
</feature>
<dbReference type="eggNOG" id="COG1051">
    <property type="taxonomic scope" value="Bacteria"/>
</dbReference>
<evidence type="ECO:0000256" key="3">
    <source>
        <dbReference type="HAMAP-Rule" id="MF_00528"/>
    </source>
</evidence>
<dbReference type="HAMAP" id="MF_00528">
    <property type="entry name" value="Maf"/>
    <property type="match status" value="1"/>
</dbReference>
<comment type="cofactor">
    <cofactor evidence="1 3">
        <name>a divalent metal cation</name>
        <dbReference type="ChEBI" id="CHEBI:60240"/>
    </cofactor>
</comment>
<comment type="function">
    <text evidence="3">Nucleoside triphosphate pyrophosphatase. May have a dual role in cell division arrest and in preventing the incorporation of modified nucleotides into cellular nucleic acids.</text>
</comment>
<evidence type="ECO:0000256" key="4">
    <source>
        <dbReference type="SAM" id="MobiDB-lite"/>
    </source>
</evidence>
<dbReference type="PROSITE" id="PS51462">
    <property type="entry name" value="NUDIX"/>
    <property type="match status" value="1"/>
</dbReference>
<dbReference type="InterPro" id="IPR029001">
    <property type="entry name" value="ITPase-like_fam"/>
</dbReference>
<evidence type="ECO:0000313" key="7">
    <source>
        <dbReference type="Proteomes" id="UP000014393"/>
    </source>
</evidence>
<dbReference type="Pfam" id="PF00293">
    <property type="entry name" value="NUDIX"/>
    <property type="match status" value="1"/>
</dbReference>